<dbReference type="EMBL" id="PDCK01000043">
    <property type="protein sequence ID" value="PRQ32293.1"/>
    <property type="molecule type" value="Genomic_DNA"/>
</dbReference>
<dbReference type="Gramene" id="PRQ32293">
    <property type="protein sequence ID" value="PRQ32293"/>
    <property type="gene ID" value="RchiOBHm_Chr5g0044761"/>
</dbReference>
<dbReference type="GO" id="GO:0008233">
    <property type="term" value="F:peptidase activity"/>
    <property type="evidence" value="ECO:0007669"/>
    <property type="project" value="UniProtKB-KW"/>
</dbReference>
<organism evidence="3 4">
    <name type="scientific">Rosa chinensis</name>
    <name type="common">China rose</name>
    <dbReference type="NCBI Taxonomy" id="74649"/>
    <lineage>
        <taxon>Eukaryota</taxon>
        <taxon>Viridiplantae</taxon>
        <taxon>Streptophyta</taxon>
        <taxon>Embryophyta</taxon>
        <taxon>Tracheophyta</taxon>
        <taxon>Spermatophyta</taxon>
        <taxon>Magnoliopsida</taxon>
        <taxon>eudicotyledons</taxon>
        <taxon>Gunneridae</taxon>
        <taxon>Pentapetalae</taxon>
        <taxon>rosids</taxon>
        <taxon>fabids</taxon>
        <taxon>Rosales</taxon>
        <taxon>Rosaceae</taxon>
        <taxon>Rosoideae</taxon>
        <taxon>Rosoideae incertae sedis</taxon>
        <taxon>Rosa</taxon>
    </lineage>
</organism>
<dbReference type="Proteomes" id="UP000238479">
    <property type="component" value="Chromosome 5"/>
</dbReference>
<dbReference type="InterPro" id="IPR051708">
    <property type="entry name" value="Plant_Aspart_Prot_A1"/>
</dbReference>
<sequence>MRPIYFVVEINIGIPTQNFFSLALDIKNPFTWVGTSSKPNISHSFLAMPGKDPLCLPPLLHLAHMTLVMLMGCGFDYFLGIESQIKAPLGWGIFTDEREEGVRGSSRDADGILGLGVGHPAHLLEGLGAATLYQFSYCLPLNYVIEESTDQQRHPATLNFGENAAIRGHRAVRTPILRLKGSGPTKDFSYLNRTGIYVNRHRLHINTQVFHPSQGGFIVDTASPNWK</sequence>
<evidence type="ECO:0000256" key="1">
    <source>
        <dbReference type="ARBA" id="ARBA00022670"/>
    </source>
</evidence>
<protein>
    <submittedName>
        <fullName evidence="3">Putative aspartic peptidase domain-containing protein</fullName>
    </submittedName>
</protein>
<proteinExistence type="predicted"/>
<comment type="caution">
    <text evidence="3">The sequence shown here is derived from an EMBL/GenBank/DDBJ whole genome shotgun (WGS) entry which is preliminary data.</text>
</comment>
<evidence type="ECO:0000313" key="4">
    <source>
        <dbReference type="Proteomes" id="UP000238479"/>
    </source>
</evidence>
<evidence type="ECO:0000256" key="2">
    <source>
        <dbReference type="ARBA" id="ARBA00022801"/>
    </source>
</evidence>
<dbReference type="SUPFAM" id="SSF50630">
    <property type="entry name" value="Acid proteases"/>
    <property type="match status" value="1"/>
</dbReference>
<dbReference type="AlphaFoldDB" id="A0A2P6QDN0"/>
<keyword evidence="2" id="KW-0378">Hydrolase</keyword>
<reference evidence="3 4" key="1">
    <citation type="journal article" date="2018" name="Nat. Genet.">
        <title>The Rosa genome provides new insights in the design of modern roses.</title>
        <authorList>
            <person name="Bendahmane M."/>
        </authorList>
    </citation>
    <scope>NUCLEOTIDE SEQUENCE [LARGE SCALE GENOMIC DNA]</scope>
    <source>
        <strain evidence="4">cv. Old Blush</strain>
    </source>
</reference>
<dbReference type="GO" id="GO:0005576">
    <property type="term" value="C:extracellular region"/>
    <property type="evidence" value="ECO:0007669"/>
    <property type="project" value="TreeGrafter"/>
</dbReference>
<gene>
    <name evidence="3" type="ORF">RchiOBHm_Chr5g0044761</name>
</gene>
<evidence type="ECO:0000313" key="3">
    <source>
        <dbReference type="EMBL" id="PRQ32293.1"/>
    </source>
</evidence>
<dbReference type="GO" id="GO:0006508">
    <property type="term" value="P:proteolysis"/>
    <property type="evidence" value="ECO:0007669"/>
    <property type="project" value="UniProtKB-KW"/>
</dbReference>
<dbReference type="PANTHER" id="PTHR47967">
    <property type="entry name" value="OS07G0603500 PROTEIN-RELATED"/>
    <property type="match status" value="1"/>
</dbReference>
<accession>A0A2P6QDN0</accession>
<dbReference type="PANTHER" id="PTHR47967:SF128">
    <property type="entry name" value="ASPARTIC PROTEINASE CDR1-LIKE"/>
    <property type="match status" value="1"/>
</dbReference>
<dbReference type="InterPro" id="IPR021109">
    <property type="entry name" value="Peptidase_aspartic_dom_sf"/>
</dbReference>
<keyword evidence="4" id="KW-1185">Reference proteome</keyword>
<name>A0A2P6QDN0_ROSCH</name>
<keyword evidence="1" id="KW-0645">Protease</keyword>